<dbReference type="Proteomes" id="UP000571950">
    <property type="component" value="Unassembled WGS sequence"/>
</dbReference>
<dbReference type="EMBL" id="JACIDT010000003">
    <property type="protein sequence ID" value="MBB3925540.1"/>
    <property type="molecule type" value="Genomic_DNA"/>
</dbReference>
<proteinExistence type="predicted"/>
<evidence type="ECO:0000313" key="2">
    <source>
        <dbReference type="EMBL" id="MBB3925540.1"/>
    </source>
</evidence>
<keyword evidence="3" id="KW-1185">Reference proteome</keyword>
<accession>A0A7W6BKU0</accession>
<gene>
    <name evidence="2" type="ORF">GGR43_001253</name>
</gene>
<feature type="region of interest" description="Disordered" evidence="1">
    <location>
        <begin position="1"/>
        <end position="26"/>
    </location>
</feature>
<comment type="caution">
    <text evidence="2">The sequence shown here is derived from an EMBL/GenBank/DDBJ whole genome shotgun (WGS) entry which is preliminary data.</text>
</comment>
<dbReference type="AlphaFoldDB" id="A0A7W6BKU0"/>
<evidence type="ECO:0000256" key="1">
    <source>
        <dbReference type="SAM" id="MobiDB-lite"/>
    </source>
</evidence>
<evidence type="ECO:0000313" key="3">
    <source>
        <dbReference type="Proteomes" id="UP000571950"/>
    </source>
</evidence>
<reference evidence="2 3" key="1">
    <citation type="submission" date="2020-08" db="EMBL/GenBank/DDBJ databases">
        <title>Genomic Encyclopedia of Type Strains, Phase IV (KMG-IV): sequencing the most valuable type-strain genomes for metagenomic binning, comparative biology and taxonomic classification.</title>
        <authorList>
            <person name="Goeker M."/>
        </authorList>
    </citation>
    <scope>NUCLEOTIDE SEQUENCE [LARGE SCALE GENOMIC DNA]</scope>
    <source>
        <strain evidence="2 3">DSM 26189</strain>
    </source>
</reference>
<sequence length="51" mass="5933">MNSRVAGPINRQVGTGKRFGRRNAGRRLIRDKLRKCGLRLRGTEQRRYGYS</sequence>
<protein>
    <submittedName>
        <fullName evidence="2">Uncharacterized protein</fullName>
    </submittedName>
</protein>
<name>A0A7W6BKU0_9SPHN</name>
<dbReference type="RefSeq" id="WP_188071085.1">
    <property type="nucleotide sequence ID" value="NZ_BSPS01000018.1"/>
</dbReference>
<organism evidence="2 3">
    <name type="scientific">Sphingobium jiangsuense</name>
    <dbReference type="NCBI Taxonomy" id="870476"/>
    <lineage>
        <taxon>Bacteria</taxon>
        <taxon>Pseudomonadati</taxon>
        <taxon>Pseudomonadota</taxon>
        <taxon>Alphaproteobacteria</taxon>
        <taxon>Sphingomonadales</taxon>
        <taxon>Sphingomonadaceae</taxon>
        <taxon>Sphingobium</taxon>
    </lineage>
</organism>